<protein>
    <submittedName>
        <fullName evidence="2">Ferritin-like domain-containing protein</fullName>
    </submittedName>
</protein>
<feature type="region of interest" description="Disordered" evidence="1">
    <location>
        <begin position="143"/>
        <end position="182"/>
    </location>
</feature>
<reference evidence="2 3" key="1">
    <citation type="submission" date="2020-01" db="EMBL/GenBank/DDBJ databases">
        <title>Genome analysis.</title>
        <authorList>
            <person name="Wu S."/>
            <person name="Wang G."/>
        </authorList>
    </citation>
    <scope>NUCLEOTIDE SEQUENCE [LARGE SCALE GENOMIC DNA]</scope>
    <source>
        <strain evidence="2 3">SYL130</strain>
    </source>
</reference>
<dbReference type="InterPro" id="IPR047114">
    <property type="entry name" value="YciF"/>
</dbReference>
<dbReference type="EMBL" id="JAACJS010000012">
    <property type="protein sequence ID" value="NCI50093.1"/>
    <property type="molecule type" value="Genomic_DNA"/>
</dbReference>
<accession>A0ABW9ZY35</accession>
<sequence length="182" mass="20529">MLDKFFMDMLKDIYWAEKHLVETLPGMQRAATTDELQEAFEDHLLATQKHVSRLEKIFRKLGKEAQAKKCEAMAGLVEEAKSIIKETKDGTMTRDVALIIAAQKIEHYEIATYGSMVQLARTMDKEDIATILEQTLWEEEDTDQHLTQIAESSVNPKADLEGTEEEENGQETTMSSSAAAMS</sequence>
<feature type="compositionally biased region" description="Low complexity" evidence="1">
    <location>
        <begin position="170"/>
        <end position="182"/>
    </location>
</feature>
<proteinExistence type="predicted"/>
<comment type="caution">
    <text evidence="2">The sequence shown here is derived from an EMBL/GenBank/DDBJ whole genome shotgun (WGS) entry which is preliminary data.</text>
</comment>
<evidence type="ECO:0000313" key="2">
    <source>
        <dbReference type="EMBL" id="NCI50093.1"/>
    </source>
</evidence>
<dbReference type="InterPro" id="IPR009078">
    <property type="entry name" value="Ferritin-like_SF"/>
</dbReference>
<dbReference type="Pfam" id="PF05974">
    <property type="entry name" value="DUF892"/>
    <property type="match status" value="1"/>
</dbReference>
<dbReference type="SUPFAM" id="SSF47240">
    <property type="entry name" value="Ferritin-like"/>
    <property type="match status" value="1"/>
</dbReference>
<gene>
    <name evidence="2" type="ORF">GWC95_09180</name>
</gene>
<dbReference type="PANTHER" id="PTHR30565:SF9">
    <property type="entry name" value="PROTEIN YCIF"/>
    <property type="match status" value="1"/>
</dbReference>
<dbReference type="Gene3D" id="1.20.1260.10">
    <property type="match status" value="1"/>
</dbReference>
<dbReference type="InterPro" id="IPR012347">
    <property type="entry name" value="Ferritin-like"/>
</dbReference>
<dbReference type="PANTHER" id="PTHR30565">
    <property type="entry name" value="PROTEIN YCIF"/>
    <property type="match status" value="1"/>
</dbReference>
<evidence type="ECO:0000313" key="3">
    <source>
        <dbReference type="Proteomes" id="UP000753802"/>
    </source>
</evidence>
<feature type="compositionally biased region" description="Polar residues" evidence="1">
    <location>
        <begin position="145"/>
        <end position="155"/>
    </location>
</feature>
<organism evidence="2 3">
    <name type="scientific">Sediminibacterium roseum</name>
    <dbReference type="NCBI Taxonomy" id="1978412"/>
    <lineage>
        <taxon>Bacteria</taxon>
        <taxon>Pseudomonadati</taxon>
        <taxon>Bacteroidota</taxon>
        <taxon>Chitinophagia</taxon>
        <taxon>Chitinophagales</taxon>
        <taxon>Chitinophagaceae</taxon>
        <taxon>Sediminibacterium</taxon>
    </lineage>
</organism>
<dbReference type="InterPro" id="IPR010287">
    <property type="entry name" value="DUF892_YciF-like"/>
</dbReference>
<keyword evidence="3" id="KW-1185">Reference proteome</keyword>
<dbReference type="CDD" id="cd07909">
    <property type="entry name" value="YciF"/>
    <property type="match status" value="1"/>
</dbReference>
<dbReference type="Proteomes" id="UP000753802">
    <property type="component" value="Unassembled WGS sequence"/>
</dbReference>
<evidence type="ECO:0000256" key="1">
    <source>
        <dbReference type="SAM" id="MobiDB-lite"/>
    </source>
</evidence>
<name>A0ABW9ZY35_9BACT</name>